<evidence type="ECO:0000256" key="2">
    <source>
        <dbReference type="ARBA" id="ARBA00018117"/>
    </source>
</evidence>
<feature type="compositionally biased region" description="Low complexity" evidence="11">
    <location>
        <begin position="353"/>
        <end position="363"/>
    </location>
</feature>
<dbReference type="GO" id="GO:0070374">
    <property type="term" value="P:positive regulation of ERK1 and ERK2 cascade"/>
    <property type="evidence" value="ECO:0007669"/>
    <property type="project" value="TreeGrafter"/>
</dbReference>
<dbReference type="GO" id="GO:0005161">
    <property type="term" value="F:platelet-derived growth factor receptor binding"/>
    <property type="evidence" value="ECO:0007669"/>
    <property type="project" value="TreeGrafter"/>
</dbReference>
<reference evidence="14" key="1">
    <citation type="submission" date="2025-08" db="UniProtKB">
        <authorList>
            <consortium name="Ensembl"/>
        </authorList>
    </citation>
    <scope>IDENTIFICATION</scope>
</reference>
<dbReference type="PROSITE" id="PS00249">
    <property type="entry name" value="PDGF_1"/>
    <property type="match status" value="1"/>
</dbReference>
<dbReference type="GO" id="GO:0030335">
    <property type="term" value="P:positive regulation of cell migration"/>
    <property type="evidence" value="ECO:0007669"/>
    <property type="project" value="TreeGrafter"/>
</dbReference>
<dbReference type="InterPro" id="IPR029034">
    <property type="entry name" value="Cystine-knot_cytokine"/>
</dbReference>
<dbReference type="GeneTree" id="ENSGT00940000157367"/>
<reference evidence="14" key="2">
    <citation type="submission" date="2025-09" db="UniProtKB">
        <authorList>
            <consortium name="Ensembl"/>
        </authorList>
    </citation>
    <scope>IDENTIFICATION</scope>
</reference>
<accession>A0A3B3R7P5</accession>
<evidence type="ECO:0000259" key="13">
    <source>
        <dbReference type="PROSITE" id="PS50278"/>
    </source>
</evidence>
<organism evidence="14 15">
    <name type="scientific">Paramormyrops kingsleyae</name>
    <dbReference type="NCBI Taxonomy" id="1676925"/>
    <lineage>
        <taxon>Eukaryota</taxon>
        <taxon>Metazoa</taxon>
        <taxon>Chordata</taxon>
        <taxon>Craniata</taxon>
        <taxon>Vertebrata</taxon>
        <taxon>Euteleostomi</taxon>
        <taxon>Actinopterygii</taxon>
        <taxon>Neopterygii</taxon>
        <taxon>Teleostei</taxon>
        <taxon>Osteoglossocephala</taxon>
        <taxon>Osteoglossomorpha</taxon>
        <taxon>Osteoglossiformes</taxon>
        <taxon>Mormyridae</taxon>
        <taxon>Paramormyrops</taxon>
    </lineage>
</organism>
<dbReference type="SMART" id="SM00141">
    <property type="entry name" value="PDGF"/>
    <property type="match status" value="1"/>
</dbReference>
<dbReference type="GO" id="GO:0005615">
    <property type="term" value="C:extracellular space"/>
    <property type="evidence" value="ECO:0007669"/>
    <property type="project" value="TreeGrafter"/>
</dbReference>
<comment type="subunit">
    <text evidence="9">Antiparallel homodimer; disulfide-linked. Antiparallel heterodimer with PDGFA; disulfide-linked. The PDGFB homodimer interacts with PDGFRA and PDGFRB homodimers, and with heterodimers formed by PDGFRA and PDGFRB. The heterodimer composed of PDGFA and PDGFB interacts with PDGFRB homodimers, and with heterodimers formed by PDGFRA and PDGFRB. Interacts with XLKD1. Interacts with LRP1. Interacts with SORL1 (via the N-terminal ectodomain). Interacts with CD82; this interaction inhibits PDGFB-mediated signaling pathway.</text>
</comment>
<evidence type="ECO:0000313" key="14">
    <source>
        <dbReference type="Ensembl" id="ENSPKIP00000014244.1"/>
    </source>
</evidence>
<protein>
    <recommendedName>
        <fullName evidence="2">Platelet-derived growth factor subunit B</fullName>
    </recommendedName>
    <alternativeName>
        <fullName evidence="5">PDGF-2</fullName>
    </alternativeName>
    <alternativeName>
        <fullName evidence="6">Platelet-derived growth factor B chain</fullName>
    </alternativeName>
    <alternativeName>
        <fullName evidence="7">Platelet-derived growth factor beta polypeptide</fullName>
    </alternativeName>
</protein>
<dbReference type="Ensembl" id="ENSPKIT00000038683.1">
    <property type="protein sequence ID" value="ENSPKIP00000014244.1"/>
    <property type="gene ID" value="ENSPKIG00000001379.1"/>
</dbReference>
<comment type="similarity">
    <text evidence="1 10">Belongs to the PDGF/VEGF growth factor family.</text>
</comment>
<evidence type="ECO:0000313" key="15">
    <source>
        <dbReference type="Proteomes" id="UP000261540"/>
    </source>
</evidence>
<dbReference type="PROSITE" id="PS50278">
    <property type="entry name" value="PDGF_2"/>
    <property type="match status" value="1"/>
</dbReference>
<evidence type="ECO:0000256" key="4">
    <source>
        <dbReference type="ARBA" id="ARBA00023246"/>
    </source>
</evidence>
<dbReference type="GO" id="GO:0008083">
    <property type="term" value="F:growth factor activity"/>
    <property type="evidence" value="ECO:0007669"/>
    <property type="project" value="UniProtKB-KW"/>
</dbReference>
<comment type="function">
    <text evidence="8">Growth factor that plays an essential role in the regulation of embryonic development, cell proliferation, cell migration, survival and chemotaxis. Potent mitogen for cells of mesenchymal origin. Required for normal proliferation and recruitment of pericytes and vascular smooth muscle cells in the central nervous system, skin, lung, heart and placenta. Required for normal blood vessel development, and for normal development of kidney glomeruli. Plays an important role in wound healing. Signaling is modulated by the formation of heterodimers with PDGFA.</text>
</comment>
<dbReference type="GO" id="GO:0051897">
    <property type="term" value="P:positive regulation of phosphatidylinositol 3-kinase/protein kinase B signal transduction"/>
    <property type="evidence" value="ECO:0007669"/>
    <property type="project" value="TreeGrafter"/>
</dbReference>
<feature type="domain" description="Platelet-derived growth factor (PDGF) family profile" evidence="13">
    <location>
        <begin position="71"/>
        <end position="174"/>
    </location>
</feature>
<dbReference type="CDD" id="cd00135">
    <property type="entry name" value="PDGF"/>
    <property type="match status" value="1"/>
</dbReference>
<keyword evidence="12" id="KW-0732">Signal</keyword>
<feature type="region of interest" description="Disordered" evidence="11">
    <location>
        <begin position="176"/>
        <end position="213"/>
    </location>
</feature>
<dbReference type="OrthoDB" id="8878063at2759"/>
<dbReference type="GO" id="GO:0048008">
    <property type="term" value="P:platelet-derived growth factor receptor signaling pathway"/>
    <property type="evidence" value="ECO:0007669"/>
    <property type="project" value="TreeGrafter"/>
</dbReference>
<evidence type="ECO:0000256" key="7">
    <source>
        <dbReference type="ARBA" id="ARBA00032702"/>
    </source>
</evidence>
<dbReference type="FunFam" id="2.10.90.10:FF:000041">
    <property type="entry name" value="Platelet-derived growth factor beta polypeptide b"/>
    <property type="match status" value="1"/>
</dbReference>
<proteinExistence type="inferred from homology"/>
<dbReference type="Pfam" id="PF00341">
    <property type="entry name" value="PDGF"/>
    <property type="match status" value="1"/>
</dbReference>
<dbReference type="Gene3D" id="2.10.90.10">
    <property type="entry name" value="Cystine-knot cytokines"/>
    <property type="match status" value="1"/>
</dbReference>
<evidence type="ECO:0000256" key="12">
    <source>
        <dbReference type="SAM" id="SignalP"/>
    </source>
</evidence>
<evidence type="ECO:0000256" key="9">
    <source>
        <dbReference type="ARBA" id="ARBA00046967"/>
    </source>
</evidence>
<dbReference type="GO" id="GO:0051781">
    <property type="term" value="P:positive regulation of cell division"/>
    <property type="evidence" value="ECO:0007669"/>
    <property type="project" value="UniProtKB-KW"/>
</dbReference>
<dbReference type="SUPFAM" id="SSF57501">
    <property type="entry name" value="Cystine-knot cytokines"/>
    <property type="match status" value="1"/>
</dbReference>
<dbReference type="PANTHER" id="PTHR11633">
    <property type="entry name" value="PLATELET-DERIVED GROWTH FACTOR"/>
    <property type="match status" value="1"/>
</dbReference>
<feature type="chain" id="PRO_5017436852" description="Platelet-derived growth factor subunit B" evidence="12">
    <location>
        <begin position="20"/>
        <end position="407"/>
    </location>
</feature>
<evidence type="ECO:0000256" key="10">
    <source>
        <dbReference type="RuleBase" id="RU003818"/>
    </source>
</evidence>
<evidence type="ECO:0000256" key="8">
    <source>
        <dbReference type="ARBA" id="ARBA00046258"/>
    </source>
</evidence>
<dbReference type="AlphaFoldDB" id="A0A3B3R7P5"/>
<dbReference type="STRING" id="1676925.ENSPKIP00000014244"/>
<evidence type="ECO:0000256" key="1">
    <source>
        <dbReference type="ARBA" id="ARBA00006686"/>
    </source>
</evidence>
<evidence type="ECO:0000256" key="5">
    <source>
        <dbReference type="ARBA" id="ARBA00031888"/>
    </source>
</evidence>
<evidence type="ECO:0000256" key="11">
    <source>
        <dbReference type="SAM" id="MobiDB-lite"/>
    </source>
</evidence>
<feature type="compositionally biased region" description="Basic residues" evidence="11">
    <location>
        <begin position="387"/>
        <end position="397"/>
    </location>
</feature>
<name>A0A3B3R7P5_9TELE</name>
<feature type="signal peptide" evidence="12">
    <location>
        <begin position="1"/>
        <end position="19"/>
    </location>
</feature>
<dbReference type="Proteomes" id="UP000261540">
    <property type="component" value="Unplaced"/>
</dbReference>
<sequence>MSLRLLQLTLLAYLRLASTEGNPAPVSLVELVRSPASSVEDLRLMMLTDSVEEDPNSPSHKDIQSNETISRIPRSLGVQPAQQALCKVRTEVLEVSRTMLDRRNANFLLWPPCVEVQRCSGCCNTKSLQCVPTQRHTRYLQVMKIQYVNKHPYYEKAVIPIVDHVECHCHRAAPLMAPQTTPATPPPQRQTPWHPKVKGHSKEELHRHDELKQNQRVQLVEGAELGLNWSSHTPTLGLPALNLTRQLGTGSSQLTPEESSTHIMEELSQRDSQFPQFEISQLPQYDLPLSKELERQEQPHDSTGGPKHQHLGTLERGGRLDHPAGQPQNNQRVLSIDGEEKHPLHHPHQPAETQTSTQRAATAPPTPAHAPPASSVPHPPSRQESPRKKRRKSRNRISKASMRALLM</sequence>
<keyword evidence="3 10" id="KW-0339">Growth factor</keyword>
<keyword evidence="4" id="KW-0497">Mitogen</keyword>
<dbReference type="GO" id="GO:0016020">
    <property type="term" value="C:membrane"/>
    <property type="evidence" value="ECO:0007669"/>
    <property type="project" value="InterPro"/>
</dbReference>
<evidence type="ECO:0000256" key="3">
    <source>
        <dbReference type="ARBA" id="ARBA00023030"/>
    </source>
</evidence>
<evidence type="ECO:0000256" key="6">
    <source>
        <dbReference type="ARBA" id="ARBA00032481"/>
    </source>
</evidence>
<dbReference type="PANTHER" id="PTHR11633:SF2">
    <property type="entry name" value="PLATELET-DERIVED GROWTH FACTOR SUBUNIT B"/>
    <property type="match status" value="1"/>
</dbReference>
<dbReference type="InterPro" id="IPR023581">
    <property type="entry name" value="PD_growth_factor_CS"/>
</dbReference>
<keyword evidence="15" id="KW-1185">Reference proteome</keyword>
<dbReference type="InterPro" id="IPR000072">
    <property type="entry name" value="PDGF/VEGF_dom"/>
</dbReference>
<feature type="region of interest" description="Disordered" evidence="11">
    <location>
        <begin position="294"/>
        <end position="407"/>
    </location>
</feature>
<dbReference type="GO" id="GO:0008284">
    <property type="term" value="P:positive regulation of cell population proliferation"/>
    <property type="evidence" value="ECO:0007669"/>
    <property type="project" value="TreeGrafter"/>
</dbReference>
<dbReference type="KEGG" id="pki:111846386"/>
<feature type="compositionally biased region" description="Basic and acidic residues" evidence="11">
    <location>
        <begin position="200"/>
        <end position="213"/>
    </location>
</feature>